<sequence length="109" mass="11173">MTGVSRTSTSQGGRRYAAAKFGQAQVDGLEAVGVGRPAGVGRDGIDFQRRVGGNDPQVRIGQGGFVEVEGGGLDAVSQLAAKRRRVLQLCGEAVVQAHAPAGLRDDADA</sequence>
<dbReference type="EMBL" id="JAANIU010010789">
    <property type="protein sequence ID" value="KAG1531514.1"/>
    <property type="molecule type" value="Genomic_DNA"/>
</dbReference>
<reference evidence="1 2" key="1">
    <citation type="journal article" date="2020" name="Microb. Genom.">
        <title>Genetic diversity of clinical and environmental Mucorales isolates obtained from an investigation of mucormycosis cases among solid organ transplant recipients.</title>
        <authorList>
            <person name="Nguyen M.H."/>
            <person name="Kaul D."/>
            <person name="Muto C."/>
            <person name="Cheng S.J."/>
            <person name="Richter R.A."/>
            <person name="Bruno V.M."/>
            <person name="Liu G."/>
            <person name="Beyhan S."/>
            <person name="Sundermann A.J."/>
            <person name="Mounaud S."/>
            <person name="Pasculle A.W."/>
            <person name="Nierman W.C."/>
            <person name="Driscoll E."/>
            <person name="Cumbie R."/>
            <person name="Clancy C.J."/>
            <person name="Dupont C.L."/>
        </authorList>
    </citation>
    <scope>NUCLEOTIDE SEQUENCE [LARGE SCALE GENOMIC DNA]</scope>
    <source>
        <strain evidence="1 2">GL24</strain>
    </source>
</reference>
<dbReference type="Proteomes" id="UP000740926">
    <property type="component" value="Unassembled WGS sequence"/>
</dbReference>
<evidence type="ECO:0000313" key="2">
    <source>
        <dbReference type="Proteomes" id="UP000740926"/>
    </source>
</evidence>
<evidence type="ECO:0000313" key="1">
    <source>
        <dbReference type="EMBL" id="KAG1531514.1"/>
    </source>
</evidence>
<comment type="caution">
    <text evidence="1">The sequence shown here is derived from an EMBL/GenBank/DDBJ whole genome shotgun (WGS) entry which is preliminary data.</text>
</comment>
<gene>
    <name evidence="1" type="ORF">G6F50_016656</name>
</gene>
<keyword evidence="2" id="KW-1185">Reference proteome</keyword>
<dbReference type="AlphaFoldDB" id="A0A9P6XSW5"/>
<accession>A0A9P6XSW5</accession>
<proteinExistence type="predicted"/>
<protein>
    <submittedName>
        <fullName evidence="1">Uncharacterized protein</fullName>
    </submittedName>
</protein>
<organism evidence="1 2">
    <name type="scientific">Rhizopus delemar</name>
    <dbReference type="NCBI Taxonomy" id="936053"/>
    <lineage>
        <taxon>Eukaryota</taxon>
        <taxon>Fungi</taxon>
        <taxon>Fungi incertae sedis</taxon>
        <taxon>Mucoromycota</taxon>
        <taxon>Mucoromycotina</taxon>
        <taxon>Mucoromycetes</taxon>
        <taxon>Mucorales</taxon>
        <taxon>Mucorineae</taxon>
        <taxon>Rhizopodaceae</taxon>
        <taxon>Rhizopus</taxon>
    </lineage>
</organism>
<name>A0A9P6XSW5_9FUNG</name>